<evidence type="ECO:0000313" key="3">
    <source>
        <dbReference type="Proteomes" id="UP000729402"/>
    </source>
</evidence>
<feature type="region of interest" description="Disordered" evidence="1">
    <location>
        <begin position="1"/>
        <end position="27"/>
    </location>
</feature>
<comment type="caution">
    <text evidence="2">The sequence shown here is derived from an EMBL/GenBank/DDBJ whole genome shotgun (WGS) entry which is preliminary data.</text>
</comment>
<dbReference type="AlphaFoldDB" id="A0A8J5VKG4"/>
<sequence length="90" mass="9343">MAAQKSELGLRRCGARTSAAQGPDLGSVGLRTRQTAFLGDSVQRMAAQGSADGGAEVGARPTAVWGSDLGGARPRPRRRRARNSVDGVPR</sequence>
<organism evidence="2 3">
    <name type="scientific">Zizania palustris</name>
    <name type="common">Northern wild rice</name>
    <dbReference type="NCBI Taxonomy" id="103762"/>
    <lineage>
        <taxon>Eukaryota</taxon>
        <taxon>Viridiplantae</taxon>
        <taxon>Streptophyta</taxon>
        <taxon>Embryophyta</taxon>
        <taxon>Tracheophyta</taxon>
        <taxon>Spermatophyta</taxon>
        <taxon>Magnoliopsida</taxon>
        <taxon>Liliopsida</taxon>
        <taxon>Poales</taxon>
        <taxon>Poaceae</taxon>
        <taxon>BOP clade</taxon>
        <taxon>Oryzoideae</taxon>
        <taxon>Oryzeae</taxon>
        <taxon>Zizaniinae</taxon>
        <taxon>Zizania</taxon>
    </lineage>
</organism>
<evidence type="ECO:0000313" key="2">
    <source>
        <dbReference type="EMBL" id="KAG8047944.1"/>
    </source>
</evidence>
<dbReference type="Proteomes" id="UP000729402">
    <property type="component" value="Unassembled WGS sequence"/>
</dbReference>
<keyword evidence="3" id="KW-1185">Reference proteome</keyword>
<reference evidence="2" key="2">
    <citation type="submission" date="2021-02" db="EMBL/GenBank/DDBJ databases">
        <authorList>
            <person name="Kimball J.A."/>
            <person name="Haas M.W."/>
            <person name="Macchietto M."/>
            <person name="Kono T."/>
            <person name="Duquette J."/>
            <person name="Shao M."/>
        </authorList>
    </citation>
    <scope>NUCLEOTIDE SEQUENCE</scope>
    <source>
        <tissue evidence="2">Fresh leaf tissue</tissue>
    </source>
</reference>
<accession>A0A8J5VKG4</accession>
<feature type="region of interest" description="Disordered" evidence="1">
    <location>
        <begin position="47"/>
        <end position="90"/>
    </location>
</feature>
<dbReference type="EMBL" id="JAAALK010000290">
    <property type="protein sequence ID" value="KAG8047944.1"/>
    <property type="molecule type" value="Genomic_DNA"/>
</dbReference>
<proteinExistence type="predicted"/>
<name>A0A8J5VKG4_ZIZPA</name>
<protein>
    <submittedName>
        <fullName evidence="2">Uncharacterized protein</fullName>
    </submittedName>
</protein>
<reference evidence="2" key="1">
    <citation type="journal article" date="2021" name="bioRxiv">
        <title>Whole Genome Assembly and Annotation of Northern Wild Rice, Zizania palustris L., Supports a Whole Genome Duplication in the Zizania Genus.</title>
        <authorList>
            <person name="Haas M."/>
            <person name="Kono T."/>
            <person name="Macchietto M."/>
            <person name="Millas R."/>
            <person name="McGilp L."/>
            <person name="Shao M."/>
            <person name="Duquette J."/>
            <person name="Hirsch C.N."/>
            <person name="Kimball J."/>
        </authorList>
    </citation>
    <scope>NUCLEOTIDE SEQUENCE</scope>
    <source>
        <tissue evidence="2">Fresh leaf tissue</tissue>
    </source>
</reference>
<evidence type="ECO:0000256" key="1">
    <source>
        <dbReference type="SAM" id="MobiDB-lite"/>
    </source>
</evidence>
<gene>
    <name evidence="2" type="ORF">GUJ93_ZPchr0008g11693</name>
</gene>